<dbReference type="EMBL" id="CAUJNA010003881">
    <property type="protein sequence ID" value="CAJ1411540.1"/>
    <property type="molecule type" value="Genomic_DNA"/>
</dbReference>
<name>A0AA36JTB2_9DINO</name>
<protein>
    <recommendedName>
        <fullName evidence="1">GAF domain-containing protein</fullName>
    </recommendedName>
</protein>
<dbReference type="InterPro" id="IPR003018">
    <property type="entry name" value="GAF"/>
</dbReference>
<dbReference type="AlphaFoldDB" id="A0AA36JTB2"/>
<dbReference type="SUPFAM" id="SSF55781">
    <property type="entry name" value="GAF domain-like"/>
    <property type="match status" value="2"/>
</dbReference>
<accession>A0AA36JTB2</accession>
<evidence type="ECO:0000313" key="3">
    <source>
        <dbReference type="Proteomes" id="UP001178507"/>
    </source>
</evidence>
<dbReference type="SMART" id="SM00065">
    <property type="entry name" value="GAF"/>
    <property type="match status" value="2"/>
</dbReference>
<sequence length="449" mass="49927">MEDNAWTIQQREQQAVDAYCQKHGIEQFMEELVSEYLSERPKDDLTPKEFFAQKLRTQLGDEVSPTGQVPSSARQLFEATKKIMSEIVPKETIRVIIEESLKLLSCDRISLFVFDKRLEMLVLNASNLEQPIRVRPGQGIAGKVFRSGQMVNIADCYSDPQFDQSFDKESGYRTQSLLAIPIVDFGGTLLGVIQAINKLGDAGKSFGPTDEILLGNLADQVSVALQNAEFYRAAIVSSERATALLQMMQFMTQDLGAQSLMLSVATHASELVRADRCTVFLVDDRAGELISIANESGQEIRLPKSYGIAGECASQNKLIVIDDAYEDARFDPESDKGYRTRSIIAVPVKRPPAKDSVCAVIQMINKQDFDDEIGRFDEEDVQVLETLATFVATQLAESTLLVSAAKHGKGHDTLEAMPEHVPEHRGSFRSPRHNDATMKAVIEEEEEED</sequence>
<dbReference type="PANTHER" id="PTHR43155:SF2">
    <property type="entry name" value="CYCLIC DI-GMP PHOSPHODIESTERASE PA4108"/>
    <property type="match status" value="1"/>
</dbReference>
<reference evidence="2" key="1">
    <citation type="submission" date="2023-08" db="EMBL/GenBank/DDBJ databases">
        <authorList>
            <person name="Chen Y."/>
            <person name="Shah S."/>
            <person name="Dougan E. K."/>
            <person name="Thang M."/>
            <person name="Chan C."/>
        </authorList>
    </citation>
    <scope>NUCLEOTIDE SEQUENCE</scope>
</reference>
<dbReference type="CDD" id="cd22961">
    <property type="entry name" value="DD_TEX55-like"/>
    <property type="match status" value="1"/>
</dbReference>
<feature type="domain" description="GAF" evidence="1">
    <location>
        <begin position="256"/>
        <end position="405"/>
    </location>
</feature>
<dbReference type="Gene3D" id="3.30.450.40">
    <property type="match status" value="2"/>
</dbReference>
<comment type="caution">
    <text evidence="2">The sequence shown here is derived from an EMBL/GenBank/DDBJ whole genome shotgun (WGS) entry which is preliminary data.</text>
</comment>
<evidence type="ECO:0000313" key="2">
    <source>
        <dbReference type="EMBL" id="CAJ1411540.1"/>
    </source>
</evidence>
<organism evidence="2 3">
    <name type="scientific">Effrenium voratum</name>
    <dbReference type="NCBI Taxonomy" id="2562239"/>
    <lineage>
        <taxon>Eukaryota</taxon>
        <taxon>Sar</taxon>
        <taxon>Alveolata</taxon>
        <taxon>Dinophyceae</taxon>
        <taxon>Suessiales</taxon>
        <taxon>Symbiodiniaceae</taxon>
        <taxon>Effrenium</taxon>
    </lineage>
</organism>
<dbReference type="Pfam" id="PF01590">
    <property type="entry name" value="GAF"/>
    <property type="match status" value="2"/>
</dbReference>
<evidence type="ECO:0000259" key="1">
    <source>
        <dbReference type="SMART" id="SM00065"/>
    </source>
</evidence>
<feature type="domain" description="GAF" evidence="1">
    <location>
        <begin position="88"/>
        <end position="235"/>
    </location>
</feature>
<dbReference type="Proteomes" id="UP001178507">
    <property type="component" value="Unassembled WGS sequence"/>
</dbReference>
<dbReference type="InterPro" id="IPR029016">
    <property type="entry name" value="GAF-like_dom_sf"/>
</dbReference>
<keyword evidence="3" id="KW-1185">Reference proteome</keyword>
<dbReference type="PANTHER" id="PTHR43155">
    <property type="entry name" value="CYCLIC DI-GMP PHOSPHODIESTERASE PA4108-RELATED"/>
    <property type="match status" value="1"/>
</dbReference>
<gene>
    <name evidence="2" type="ORF">EVOR1521_LOCUS32081</name>
</gene>
<proteinExistence type="predicted"/>